<sequence>MAWRENSEREVARLKMRVAQLERELTRLRASRRVLLELVAFQDRQQRFRIGALERENRRLRHRRPFQP</sequence>
<name>A0A7Y0Q0B4_9FIRM</name>
<organism evidence="2 3">
    <name type="scientific">Sulfobacillus harzensis</name>
    <dbReference type="NCBI Taxonomy" id="2729629"/>
    <lineage>
        <taxon>Bacteria</taxon>
        <taxon>Bacillati</taxon>
        <taxon>Bacillota</taxon>
        <taxon>Clostridia</taxon>
        <taxon>Eubacteriales</taxon>
        <taxon>Clostridiales Family XVII. Incertae Sedis</taxon>
        <taxon>Sulfobacillus</taxon>
    </lineage>
</organism>
<dbReference type="Proteomes" id="UP000533476">
    <property type="component" value="Unassembled WGS sequence"/>
</dbReference>
<evidence type="ECO:0008006" key="4">
    <source>
        <dbReference type="Google" id="ProtNLM"/>
    </source>
</evidence>
<gene>
    <name evidence="2" type="ORF">HIJ39_00410</name>
</gene>
<keyword evidence="3" id="KW-1185">Reference proteome</keyword>
<dbReference type="AlphaFoldDB" id="A0A7Y0Q0B4"/>
<evidence type="ECO:0000313" key="2">
    <source>
        <dbReference type="EMBL" id="NMP20823.1"/>
    </source>
</evidence>
<dbReference type="RefSeq" id="WP_169095548.1">
    <property type="nucleotide sequence ID" value="NZ_JABBVZ010000001.1"/>
</dbReference>
<reference evidence="2 3" key="1">
    <citation type="submission" date="2020-04" db="EMBL/GenBank/DDBJ databases">
        <authorList>
            <person name="Zhang R."/>
            <person name="Schippers A."/>
        </authorList>
    </citation>
    <scope>NUCLEOTIDE SEQUENCE [LARGE SCALE GENOMIC DNA]</scope>
    <source>
        <strain evidence="2 3">DSM 109850</strain>
    </source>
</reference>
<protein>
    <recommendedName>
        <fullName evidence="4">Translation initiation factor 2</fullName>
    </recommendedName>
</protein>
<proteinExistence type="predicted"/>
<evidence type="ECO:0000256" key="1">
    <source>
        <dbReference type="SAM" id="Coils"/>
    </source>
</evidence>
<accession>A0A7Y0Q0B4</accession>
<dbReference type="EMBL" id="JABBVZ010000001">
    <property type="protein sequence ID" value="NMP20823.1"/>
    <property type="molecule type" value="Genomic_DNA"/>
</dbReference>
<evidence type="ECO:0000313" key="3">
    <source>
        <dbReference type="Proteomes" id="UP000533476"/>
    </source>
</evidence>
<keyword evidence="1" id="KW-0175">Coiled coil</keyword>
<comment type="caution">
    <text evidence="2">The sequence shown here is derived from an EMBL/GenBank/DDBJ whole genome shotgun (WGS) entry which is preliminary data.</text>
</comment>
<feature type="coiled-coil region" evidence="1">
    <location>
        <begin position="4"/>
        <end position="38"/>
    </location>
</feature>